<dbReference type="AlphaFoldDB" id="A0A1I7LFL9"/>
<sequence length="101" mass="11984">MLRMHVYFRDSKVIDFVRRLPARQRSRTLEEMLLRVLEQSQEDGDFAKRVAEQVGRWLMEHGLVVTGGVQAAEQKEGQERQDEREVPRNPVTSFLQRWDDD</sequence>
<keyword evidence="3" id="KW-1185">Reference proteome</keyword>
<proteinExistence type="predicted"/>
<feature type="compositionally biased region" description="Basic and acidic residues" evidence="1">
    <location>
        <begin position="73"/>
        <end position="87"/>
    </location>
</feature>
<evidence type="ECO:0000313" key="2">
    <source>
        <dbReference type="EMBL" id="SFV08489.1"/>
    </source>
</evidence>
<accession>A0A1I7LFL9</accession>
<dbReference type="EMBL" id="FPBV01000045">
    <property type="protein sequence ID" value="SFV08489.1"/>
    <property type="molecule type" value="Genomic_DNA"/>
</dbReference>
<dbReference type="Proteomes" id="UP000183508">
    <property type="component" value="Unassembled WGS sequence"/>
</dbReference>
<dbReference type="STRING" id="392015.SAMN05421543_14511"/>
<reference evidence="3" key="1">
    <citation type="submission" date="2016-10" db="EMBL/GenBank/DDBJ databases">
        <authorList>
            <person name="Varghese N."/>
        </authorList>
    </citation>
    <scope>NUCLEOTIDE SEQUENCE [LARGE SCALE GENOMIC DNA]</scope>
    <source>
        <strain evidence="3">DSM 17980</strain>
    </source>
</reference>
<protein>
    <submittedName>
        <fullName evidence="2">Uncharacterized protein</fullName>
    </submittedName>
</protein>
<gene>
    <name evidence="2" type="ORF">SAMN05421543_14511</name>
</gene>
<name>A0A1I7LFL9_9BACL</name>
<feature type="region of interest" description="Disordered" evidence="1">
    <location>
        <begin position="69"/>
        <end position="101"/>
    </location>
</feature>
<evidence type="ECO:0000313" key="3">
    <source>
        <dbReference type="Proteomes" id="UP000183508"/>
    </source>
</evidence>
<organism evidence="2 3">
    <name type="scientific">Alicyclobacillus macrosporangiidus</name>
    <dbReference type="NCBI Taxonomy" id="392015"/>
    <lineage>
        <taxon>Bacteria</taxon>
        <taxon>Bacillati</taxon>
        <taxon>Bacillota</taxon>
        <taxon>Bacilli</taxon>
        <taxon>Bacillales</taxon>
        <taxon>Alicyclobacillaceae</taxon>
        <taxon>Alicyclobacillus</taxon>
    </lineage>
</organism>
<evidence type="ECO:0000256" key="1">
    <source>
        <dbReference type="SAM" id="MobiDB-lite"/>
    </source>
</evidence>